<dbReference type="GO" id="GO:0003887">
    <property type="term" value="F:DNA-directed DNA polymerase activity"/>
    <property type="evidence" value="ECO:0007669"/>
    <property type="project" value="TreeGrafter"/>
</dbReference>
<gene>
    <name evidence="2" type="ORF">mMyoMyo1_016477</name>
</gene>
<dbReference type="EMBL" id="JABWUV010000030">
    <property type="protein sequence ID" value="KAF6273981.1"/>
    <property type="molecule type" value="Genomic_DNA"/>
</dbReference>
<evidence type="ECO:0000313" key="2">
    <source>
        <dbReference type="EMBL" id="KAF6273981.1"/>
    </source>
</evidence>
<dbReference type="AlphaFoldDB" id="A0A7J7RCW8"/>
<dbReference type="PANTHER" id="PTHR45990">
    <property type="entry name" value="DNA REPAIR PROTEIN REV1"/>
    <property type="match status" value="1"/>
</dbReference>
<protein>
    <submittedName>
        <fullName evidence="2">REV1 DNA directed polymerase</fullName>
    </submittedName>
</protein>
<dbReference type="InterPro" id="IPR036420">
    <property type="entry name" value="BRCT_dom_sf"/>
</dbReference>
<comment type="caution">
    <text evidence="2">The sequence shown here is derived from an EMBL/GenBank/DDBJ whole genome shotgun (WGS) entry which is preliminary data.</text>
</comment>
<dbReference type="GO" id="GO:0070987">
    <property type="term" value="P:error-free translesion synthesis"/>
    <property type="evidence" value="ECO:0007669"/>
    <property type="project" value="TreeGrafter"/>
</dbReference>
<dbReference type="GO" id="GO:0042276">
    <property type="term" value="P:error-prone translesion synthesis"/>
    <property type="evidence" value="ECO:0007669"/>
    <property type="project" value="TreeGrafter"/>
</dbReference>
<dbReference type="SUPFAM" id="SSF52113">
    <property type="entry name" value="BRCT domain"/>
    <property type="match status" value="1"/>
</dbReference>
<dbReference type="CDD" id="cd17719">
    <property type="entry name" value="BRCT_Rev1"/>
    <property type="match status" value="1"/>
</dbReference>
<name>A0A7J7RCW8_MYOMY</name>
<dbReference type="VEuPathDB" id="HostDB:GeneID_118652488"/>
<dbReference type="SMART" id="SM00292">
    <property type="entry name" value="BRCT"/>
    <property type="match status" value="1"/>
</dbReference>
<accession>A0A7J7RCW8</accession>
<dbReference type="GO" id="GO:0017125">
    <property type="term" value="F:deoxycytidyl transferase activity"/>
    <property type="evidence" value="ECO:0007669"/>
    <property type="project" value="TreeGrafter"/>
</dbReference>
<dbReference type="Gene3D" id="3.40.50.10190">
    <property type="entry name" value="BRCT domain"/>
    <property type="match status" value="1"/>
</dbReference>
<sequence>MRRGGWRRRAENDGWGKWGGYMAAKVQKLEEQFRSDAEMQKDGTSSTIFSGVAIYVNGYTDPSAEELRKLMMLHGGQYHVYYSRSKTTHIIATNLPTAKIKELKGEKVIRPEWIVESIKAGRLLSYIPYQLYSKQSTMQKSLNFNPVCKPEDPVPGPSNGAKQLNNRV</sequence>
<dbReference type="InterPro" id="IPR001357">
    <property type="entry name" value="BRCT_dom"/>
</dbReference>
<dbReference type="GO" id="GO:0005634">
    <property type="term" value="C:nucleus"/>
    <property type="evidence" value="ECO:0007669"/>
    <property type="project" value="TreeGrafter"/>
</dbReference>
<feature type="domain" description="BRCT" evidence="1">
    <location>
        <begin position="44"/>
        <end position="131"/>
    </location>
</feature>
<dbReference type="Pfam" id="PF00533">
    <property type="entry name" value="BRCT"/>
    <property type="match status" value="1"/>
</dbReference>
<organism evidence="2 3">
    <name type="scientific">Myotis myotis</name>
    <name type="common">Greater mouse-eared bat</name>
    <name type="synonym">Vespertilio myotis</name>
    <dbReference type="NCBI Taxonomy" id="51298"/>
    <lineage>
        <taxon>Eukaryota</taxon>
        <taxon>Metazoa</taxon>
        <taxon>Chordata</taxon>
        <taxon>Craniata</taxon>
        <taxon>Vertebrata</taxon>
        <taxon>Euteleostomi</taxon>
        <taxon>Mammalia</taxon>
        <taxon>Eutheria</taxon>
        <taxon>Laurasiatheria</taxon>
        <taxon>Chiroptera</taxon>
        <taxon>Yangochiroptera</taxon>
        <taxon>Vespertilionidae</taxon>
        <taxon>Myotis</taxon>
    </lineage>
</organism>
<dbReference type="Proteomes" id="UP000527355">
    <property type="component" value="Unassembled WGS sequence"/>
</dbReference>
<reference evidence="2 3" key="1">
    <citation type="journal article" date="2020" name="Nature">
        <title>Six reference-quality genomes reveal evolution of bat adaptations.</title>
        <authorList>
            <person name="Jebb D."/>
            <person name="Huang Z."/>
            <person name="Pippel M."/>
            <person name="Hughes G.M."/>
            <person name="Lavrichenko K."/>
            <person name="Devanna P."/>
            <person name="Winkler S."/>
            <person name="Jermiin L.S."/>
            <person name="Skirmuntt E.C."/>
            <person name="Katzourakis A."/>
            <person name="Burkitt-Gray L."/>
            <person name="Ray D.A."/>
            <person name="Sullivan K.A.M."/>
            <person name="Roscito J.G."/>
            <person name="Kirilenko B.M."/>
            <person name="Davalos L.M."/>
            <person name="Corthals A.P."/>
            <person name="Power M.L."/>
            <person name="Jones G."/>
            <person name="Ransome R.D."/>
            <person name="Dechmann D.K.N."/>
            <person name="Locatelli A.G."/>
            <person name="Puechmaille S.J."/>
            <person name="Fedrigo O."/>
            <person name="Jarvis E.D."/>
            <person name="Hiller M."/>
            <person name="Vernes S.C."/>
            <person name="Myers E.W."/>
            <person name="Teeling E.C."/>
        </authorList>
    </citation>
    <scope>NUCLEOTIDE SEQUENCE [LARGE SCALE GENOMIC DNA]</scope>
    <source>
        <strain evidence="2">MMyoMyo1</strain>
        <tissue evidence="2">Flight muscle</tissue>
    </source>
</reference>
<proteinExistence type="predicted"/>
<keyword evidence="3" id="KW-1185">Reference proteome</keyword>
<evidence type="ECO:0000313" key="3">
    <source>
        <dbReference type="Proteomes" id="UP000527355"/>
    </source>
</evidence>
<dbReference type="FunFam" id="3.40.50.10190:FF:000009">
    <property type="entry name" value="DNA repair protein REV1"/>
    <property type="match status" value="1"/>
</dbReference>
<dbReference type="PANTHER" id="PTHR45990:SF1">
    <property type="entry name" value="DNA REPAIR PROTEIN REV1"/>
    <property type="match status" value="1"/>
</dbReference>
<dbReference type="PROSITE" id="PS50172">
    <property type="entry name" value="BRCT"/>
    <property type="match status" value="1"/>
</dbReference>
<evidence type="ECO:0000259" key="1">
    <source>
        <dbReference type="PROSITE" id="PS50172"/>
    </source>
</evidence>